<dbReference type="VEuPathDB" id="VectorBase:LDEU007612"/>
<evidence type="ECO:0000313" key="2">
    <source>
        <dbReference type="Proteomes" id="UP000288716"/>
    </source>
</evidence>
<proteinExistence type="predicted"/>
<gene>
    <name evidence="1" type="ORF">B4U80_09380</name>
</gene>
<name>A0A443SA44_9ACAR</name>
<dbReference type="AlphaFoldDB" id="A0A443SA44"/>
<dbReference type="EMBL" id="NCKV01004893">
    <property type="protein sequence ID" value="RWS24428.1"/>
    <property type="molecule type" value="Genomic_DNA"/>
</dbReference>
<sequence length="127" mass="14970">MNCNAIISNEWLKKVFEYLQYYAVGFEQIVVDRTVGTGIMMDEFKDVESYLYQILCETHFAMQAKHVKPDADVLRDVMSHEYREIEDASRRDVRDYIILREYIAATDFIVKLFEYLKSAAETTESTE</sequence>
<comment type="caution">
    <text evidence="1">The sequence shown here is derived from an EMBL/GenBank/DDBJ whole genome shotgun (WGS) entry which is preliminary data.</text>
</comment>
<evidence type="ECO:0000313" key="1">
    <source>
        <dbReference type="EMBL" id="RWS24428.1"/>
    </source>
</evidence>
<protein>
    <submittedName>
        <fullName evidence="1">Uncharacterized protein</fullName>
    </submittedName>
</protein>
<dbReference type="Proteomes" id="UP000288716">
    <property type="component" value="Unassembled WGS sequence"/>
</dbReference>
<reference evidence="1 2" key="1">
    <citation type="journal article" date="2018" name="Gigascience">
        <title>Genomes of trombidid mites reveal novel predicted allergens and laterally-transferred genes associated with secondary metabolism.</title>
        <authorList>
            <person name="Dong X."/>
            <person name="Chaisiri K."/>
            <person name="Xia D."/>
            <person name="Armstrong S.D."/>
            <person name="Fang Y."/>
            <person name="Donnelly M.J."/>
            <person name="Kadowaki T."/>
            <person name="McGarry J.W."/>
            <person name="Darby A.C."/>
            <person name="Makepeace B.L."/>
        </authorList>
    </citation>
    <scope>NUCLEOTIDE SEQUENCE [LARGE SCALE GENOMIC DNA]</scope>
    <source>
        <strain evidence="1">UoL-UT</strain>
    </source>
</reference>
<keyword evidence="2" id="KW-1185">Reference proteome</keyword>
<accession>A0A443SA44</accession>
<dbReference type="OrthoDB" id="6049566at2759"/>
<organism evidence="1 2">
    <name type="scientific">Leptotrombidium deliense</name>
    <dbReference type="NCBI Taxonomy" id="299467"/>
    <lineage>
        <taxon>Eukaryota</taxon>
        <taxon>Metazoa</taxon>
        <taxon>Ecdysozoa</taxon>
        <taxon>Arthropoda</taxon>
        <taxon>Chelicerata</taxon>
        <taxon>Arachnida</taxon>
        <taxon>Acari</taxon>
        <taxon>Acariformes</taxon>
        <taxon>Trombidiformes</taxon>
        <taxon>Prostigmata</taxon>
        <taxon>Anystina</taxon>
        <taxon>Parasitengona</taxon>
        <taxon>Trombiculoidea</taxon>
        <taxon>Trombiculidae</taxon>
        <taxon>Leptotrombidium</taxon>
    </lineage>
</organism>